<dbReference type="SUPFAM" id="SSF118310">
    <property type="entry name" value="AN1-like Zinc finger"/>
    <property type="match status" value="1"/>
</dbReference>
<dbReference type="SUPFAM" id="SSF57716">
    <property type="entry name" value="Glucocorticoid receptor-like (DNA-binding domain)"/>
    <property type="match status" value="1"/>
</dbReference>
<feature type="domain" description="AN1-type" evidence="7">
    <location>
        <begin position="123"/>
        <end position="169"/>
    </location>
</feature>
<dbReference type="PROSITE" id="PS51036">
    <property type="entry name" value="ZF_A20"/>
    <property type="match status" value="1"/>
</dbReference>
<evidence type="ECO:0000313" key="9">
    <source>
        <dbReference type="Proteomes" id="UP001454036"/>
    </source>
</evidence>
<dbReference type="Proteomes" id="UP001454036">
    <property type="component" value="Unassembled WGS sequence"/>
</dbReference>
<dbReference type="SMART" id="SM00259">
    <property type="entry name" value="ZnF_A20"/>
    <property type="match status" value="1"/>
</dbReference>
<evidence type="ECO:0000256" key="1">
    <source>
        <dbReference type="ARBA" id="ARBA00003732"/>
    </source>
</evidence>
<keyword evidence="3 5" id="KW-0863">Zinc-finger</keyword>
<accession>A0AAV3R8I5</accession>
<dbReference type="FunFam" id="4.10.1110.10:FF:000001">
    <property type="entry name" value="Zinc finger AN1-type containing 6"/>
    <property type="match status" value="1"/>
</dbReference>
<name>A0AAV3R8I5_LITER</name>
<dbReference type="AlphaFoldDB" id="A0AAV3R8I5"/>
<evidence type="ECO:0000259" key="6">
    <source>
        <dbReference type="PROSITE" id="PS51036"/>
    </source>
</evidence>
<dbReference type="GO" id="GO:0003677">
    <property type="term" value="F:DNA binding"/>
    <property type="evidence" value="ECO:0007669"/>
    <property type="project" value="InterPro"/>
</dbReference>
<feature type="domain" description="A20-type" evidence="6">
    <location>
        <begin position="11"/>
        <end position="45"/>
    </location>
</feature>
<evidence type="ECO:0000313" key="8">
    <source>
        <dbReference type="EMBL" id="GAA0171646.1"/>
    </source>
</evidence>
<dbReference type="SMART" id="SM00154">
    <property type="entry name" value="ZnF_AN1"/>
    <property type="match status" value="1"/>
</dbReference>
<dbReference type="PROSITE" id="PS51039">
    <property type="entry name" value="ZF_AN1"/>
    <property type="match status" value="1"/>
</dbReference>
<dbReference type="PANTHER" id="PTHR10634:SF67">
    <property type="entry name" value="AN1-TYPE ZINC FINGER PROTEIN 3"/>
    <property type="match status" value="1"/>
</dbReference>
<dbReference type="Pfam" id="PF01428">
    <property type="entry name" value="zf-AN1"/>
    <property type="match status" value="1"/>
</dbReference>
<protein>
    <submittedName>
        <fullName evidence="8">Uncharacterized protein</fullName>
    </submittedName>
</protein>
<evidence type="ECO:0000256" key="3">
    <source>
        <dbReference type="ARBA" id="ARBA00022771"/>
    </source>
</evidence>
<keyword evidence="2" id="KW-0479">Metal-binding</keyword>
<organism evidence="8 9">
    <name type="scientific">Lithospermum erythrorhizon</name>
    <name type="common">Purple gromwell</name>
    <name type="synonym">Lithospermum officinale var. erythrorhizon</name>
    <dbReference type="NCBI Taxonomy" id="34254"/>
    <lineage>
        <taxon>Eukaryota</taxon>
        <taxon>Viridiplantae</taxon>
        <taxon>Streptophyta</taxon>
        <taxon>Embryophyta</taxon>
        <taxon>Tracheophyta</taxon>
        <taxon>Spermatophyta</taxon>
        <taxon>Magnoliopsida</taxon>
        <taxon>eudicotyledons</taxon>
        <taxon>Gunneridae</taxon>
        <taxon>Pentapetalae</taxon>
        <taxon>asterids</taxon>
        <taxon>lamiids</taxon>
        <taxon>Boraginales</taxon>
        <taxon>Boraginaceae</taxon>
        <taxon>Boraginoideae</taxon>
        <taxon>Lithospermeae</taxon>
        <taxon>Lithospermum</taxon>
    </lineage>
</organism>
<comment type="caution">
    <text evidence="8">The sequence shown here is derived from an EMBL/GenBank/DDBJ whole genome shotgun (WGS) entry which is preliminary data.</text>
</comment>
<dbReference type="InterPro" id="IPR000058">
    <property type="entry name" value="Znf_AN1"/>
</dbReference>
<sequence>MAEEQRLQEPAGGHRLCANNCGFFGSPTTHNLCSKCYRDHCIKEQQMEEAKFVMETTLSKKSLQLESSSSSSSKFHEPSANYVLVCPGEQQKLEVEKSNTINDPNDVAVEEQHEAPLVVVAEAVGPNRCTTCRKRVGLTGFKCKCGVTFCGTHRYPEQHGCTFDYKAMGKEEITKANPVVKAKKLEKI</sequence>
<comment type="function">
    <text evidence="1">May be involved in environmental stress response.</text>
</comment>
<keyword evidence="4" id="KW-0862">Zinc</keyword>
<dbReference type="PANTHER" id="PTHR10634">
    <property type="entry name" value="AN1-TYPE ZINC FINGER PROTEIN"/>
    <property type="match status" value="1"/>
</dbReference>
<evidence type="ECO:0000259" key="7">
    <source>
        <dbReference type="PROSITE" id="PS51039"/>
    </source>
</evidence>
<dbReference type="Gene3D" id="1.20.5.4770">
    <property type="match status" value="1"/>
</dbReference>
<gene>
    <name evidence="8" type="ORF">LIER_25629</name>
</gene>
<dbReference type="EMBL" id="BAABME010007765">
    <property type="protein sequence ID" value="GAA0171646.1"/>
    <property type="molecule type" value="Genomic_DNA"/>
</dbReference>
<evidence type="ECO:0000256" key="4">
    <source>
        <dbReference type="ARBA" id="ARBA00022833"/>
    </source>
</evidence>
<dbReference type="InterPro" id="IPR002653">
    <property type="entry name" value="Znf_A20"/>
</dbReference>
<reference evidence="8 9" key="1">
    <citation type="submission" date="2024-01" db="EMBL/GenBank/DDBJ databases">
        <title>The complete chloroplast genome sequence of Lithospermum erythrorhizon: insights into the phylogenetic relationship among Boraginaceae species and the maternal lineages of purple gromwells.</title>
        <authorList>
            <person name="Okada T."/>
            <person name="Watanabe K."/>
        </authorList>
    </citation>
    <scope>NUCLEOTIDE SEQUENCE [LARGE SCALE GENOMIC DNA]</scope>
</reference>
<dbReference type="InterPro" id="IPR050652">
    <property type="entry name" value="AN1_A20_ZnFinger"/>
</dbReference>
<dbReference type="Pfam" id="PF01754">
    <property type="entry name" value="zf-A20"/>
    <property type="match status" value="1"/>
</dbReference>
<dbReference type="GO" id="GO:0008270">
    <property type="term" value="F:zinc ion binding"/>
    <property type="evidence" value="ECO:0007669"/>
    <property type="project" value="UniProtKB-KW"/>
</dbReference>
<evidence type="ECO:0000256" key="2">
    <source>
        <dbReference type="ARBA" id="ARBA00022723"/>
    </source>
</evidence>
<evidence type="ECO:0000256" key="5">
    <source>
        <dbReference type="PROSITE-ProRule" id="PRU00449"/>
    </source>
</evidence>
<proteinExistence type="predicted"/>
<keyword evidence="9" id="KW-1185">Reference proteome</keyword>
<dbReference type="Gene3D" id="4.10.1110.10">
    <property type="entry name" value="AN1-like Zinc finger"/>
    <property type="match status" value="1"/>
</dbReference>
<dbReference type="InterPro" id="IPR035896">
    <property type="entry name" value="AN1-like_Znf"/>
</dbReference>